<organism evidence="1 2">
    <name type="scientific">Liparis tanakae</name>
    <name type="common">Tanaka's snailfish</name>
    <dbReference type="NCBI Taxonomy" id="230148"/>
    <lineage>
        <taxon>Eukaryota</taxon>
        <taxon>Metazoa</taxon>
        <taxon>Chordata</taxon>
        <taxon>Craniata</taxon>
        <taxon>Vertebrata</taxon>
        <taxon>Euteleostomi</taxon>
        <taxon>Actinopterygii</taxon>
        <taxon>Neopterygii</taxon>
        <taxon>Teleostei</taxon>
        <taxon>Neoteleostei</taxon>
        <taxon>Acanthomorphata</taxon>
        <taxon>Eupercaria</taxon>
        <taxon>Perciformes</taxon>
        <taxon>Cottioidei</taxon>
        <taxon>Cottales</taxon>
        <taxon>Liparidae</taxon>
        <taxon>Liparis</taxon>
    </lineage>
</organism>
<dbReference type="AlphaFoldDB" id="A0A4Z2J5C1"/>
<reference evidence="1 2" key="1">
    <citation type="submission" date="2019-03" db="EMBL/GenBank/DDBJ databases">
        <title>First draft genome of Liparis tanakae, snailfish: a comprehensive survey of snailfish specific genes.</title>
        <authorList>
            <person name="Kim W."/>
            <person name="Song I."/>
            <person name="Jeong J.-H."/>
            <person name="Kim D."/>
            <person name="Kim S."/>
            <person name="Ryu S."/>
            <person name="Song J.Y."/>
            <person name="Lee S.K."/>
        </authorList>
    </citation>
    <scope>NUCLEOTIDE SEQUENCE [LARGE SCALE GENOMIC DNA]</scope>
    <source>
        <tissue evidence="1">Muscle</tissue>
    </source>
</reference>
<sequence length="91" mass="9730">MSPLLTGLPISDPVYLDRPLRHGPGLCGCPGATIVPGLHSPVATDVPRLIPCSSHILPTPLDVWVAKRGALLRATLEHHWTLVACTLLLSR</sequence>
<dbReference type="EMBL" id="SRLO01000025">
    <property type="protein sequence ID" value="TNN84682.1"/>
    <property type="molecule type" value="Genomic_DNA"/>
</dbReference>
<gene>
    <name evidence="1" type="ORF">EYF80_005097</name>
</gene>
<evidence type="ECO:0000313" key="2">
    <source>
        <dbReference type="Proteomes" id="UP000314294"/>
    </source>
</evidence>
<dbReference type="Proteomes" id="UP000314294">
    <property type="component" value="Unassembled WGS sequence"/>
</dbReference>
<proteinExistence type="predicted"/>
<accession>A0A4Z2J5C1</accession>
<comment type="caution">
    <text evidence="1">The sequence shown here is derived from an EMBL/GenBank/DDBJ whole genome shotgun (WGS) entry which is preliminary data.</text>
</comment>
<name>A0A4Z2J5C1_9TELE</name>
<evidence type="ECO:0000313" key="1">
    <source>
        <dbReference type="EMBL" id="TNN84682.1"/>
    </source>
</evidence>
<keyword evidence="2" id="KW-1185">Reference proteome</keyword>
<protein>
    <submittedName>
        <fullName evidence="1">Uncharacterized protein</fullName>
    </submittedName>
</protein>